<dbReference type="Proteomes" id="UP000722989">
    <property type="component" value="Unassembled WGS sequence"/>
</dbReference>
<evidence type="ECO:0000313" key="1">
    <source>
        <dbReference type="EMBL" id="NJC70829.1"/>
    </source>
</evidence>
<proteinExistence type="predicted"/>
<keyword evidence="2" id="KW-1185">Reference proteome</keyword>
<reference evidence="1 2" key="1">
    <citation type="submission" date="2020-03" db="EMBL/GenBank/DDBJ databases">
        <title>WGS of the type strain of Planosporangium spp.</title>
        <authorList>
            <person name="Thawai C."/>
        </authorList>
    </citation>
    <scope>NUCLEOTIDE SEQUENCE [LARGE SCALE GENOMIC DNA]</scope>
    <source>
        <strain evidence="1 2">TBRC 5610</strain>
    </source>
</reference>
<protein>
    <submittedName>
        <fullName evidence="1">Uncharacterized protein</fullName>
    </submittedName>
</protein>
<name>A0ABX0XXQ9_9ACTN</name>
<evidence type="ECO:0000313" key="2">
    <source>
        <dbReference type="Proteomes" id="UP000722989"/>
    </source>
</evidence>
<comment type="caution">
    <text evidence="1">The sequence shown here is derived from an EMBL/GenBank/DDBJ whole genome shotgun (WGS) entry which is preliminary data.</text>
</comment>
<accession>A0ABX0XXQ9</accession>
<gene>
    <name evidence="1" type="ORF">HC031_14045</name>
</gene>
<organism evidence="1 2">
    <name type="scientific">Planosporangium thailandense</name>
    <dbReference type="NCBI Taxonomy" id="765197"/>
    <lineage>
        <taxon>Bacteria</taxon>
        <taxon>Bacillati</taxon>
        <taxon>Actinomycetota</taxon>
        <taxon>Actinomycetes</taxon>
        <taxon>Micromonosporales</taxon>
        <taxon>Micromonosporaceae</taxon>
        <taxon>Planosporangium</taxon>
    </lineage>
</organism>
<sequence>MDLELVTSLAEIYRDEESYWRLAMHYDAIQNIELRDKYIDLALQQQDTDDETHIFLRAMQGRADLIPLDVIKRERERLADNPLQLARLHKHLGEYGEAAAAYVRGVVDRLSTGNTFAAAFYLKELYKDGLVEELFKLALKDAIQRKDIYWQSRALEELGWRSELRELLLKHASEIRESDDLFLQEKLAWAEDDSRAYVDLHKEIARRYSDG</sequence>
<dbReference type="EMBL" id="JAATVY010000008">
    <property type="protein sequence ID" value="NJC70829.1"/>
    <property type="molecule type" value="Genomic_DNA"/>
</dbReference>